<sequence>MIGLPWLLVDETIDDGDNVVAACADIDGLFAPVSEPPLERYSLLDCRPTGRLRAACDGTGPLWVGNIGLEALGSPDLDQELLDVTVVSALRESRHGPLDVVLSGRMRAGTRKSPDKMGYKLAGVGFDEDFGLCGDIDGVCRQPPAPLPRPATLLGCRPGTRLQRAIDALERGAASRHRRWVHASVFSVAHDGTATRLLDAGLGAEVSAVRPSSLGEGLVDVEFQPTYADAIGPPRPQHAGDVWERWRDGRPAMLASWASYDRELRQEWAGAALAHHRHGVDVADGVFELDGRHITDEEGFYCAIGEAVNGPGGYFGWNLGALHDCLQGGWGAAPGFQLIWHDSAIARASLKPGYDRRWWAPALTMDQLVGLLTVAGVDVDLR</sequence>
<organism evidence="3 4">
    <name type="scientific">Actinoplanes lutulentus</name>
    <dbReference type="NCBI Taxonomy" id="1287878"/>
    <lineage>
        <taxon>Bacteria</taxon>
        <taxon>Bacillati</taxon>
        <taxon>Actinomycetota</taxon>
        <taxon>Actinomycetes</taxon>
        <taxon>Micromonosporales</taxon>
        <taxon>Micromonosporaceae</taxon>
        <taxon>Actinoplanes</taxon>
    </lineage>
</organism>
<feature type="domain" description="Barstar (barnase inhibitor)" evidence="2">
    <location>
        <begin position="286"/>
        <end position="351"/>
    </location>
</feature>
<name>A0A327YY41_9ACTN</name>
<comment type="caution">
    <text evidence="3">The sequence shown here is derived from an EMBL/GenBank/DDBJ whole genome shotgun (WGS) entry which is preliminary data.</text>
</comment>
<evidence type="ECO:0000256" key="1">
    <source>
        <dbReference type="ARBA" id="ARBA00006845"/>
    </source>
</evidence>
<reference evidence="3 4" key="1">
    <citation type="submission" date="2018-06" db="EMBL/GenBank/DDBJ databases">
        <title>Genomic Encyclopedia of Type Strains, Phase III (KMG-III): the genomes of soil and plant-associated and newly described type strains.</title>
        <authorList>
            <person name="Whitman W."/>
        </authorList>
    </citation>
    <scope>NUCLEOTIDE SEQUENCE [LARGE SCALE GENOMIC DNA]</scope>
    <source>
        <strain evidence="3 4">CGMCC 4.7090</strain>
    </source>
</reference>
<keyword evidence="4" id="KW-1185">Reference proteome</keyword>
<dbReference type="InterPro" id="IPR035905">
    <property type="entry name" value="Barstar-like_sf"/>
</dbReference>
<proteinExistence type="inferred from homology"/>
<protein>
    <submittedName>
        <fullName evidence="3">Barstar (Barnase inhibitor)</fullName>
    </submittedName>
</protein>
<dbReference type="Gene3D" id="3.30.370.10">
    <property type="entry name" value="Barstar-like"/>
    <property type="match status" value="1"/>
</dbReference>
<dbReference type="OrthoDB" id="8859549at2"/>
<comment type="similarity">
    <text evidence="1">Belongs to the barstar family.</text>
</comment>
<dbReference type="Pfam" id="PF01337">
    <property type="entry name" value="Barstar"/>
    <property type="match status" value="1"/>
</dbReference>
<dbReference type="InterPro" id="IPR000468">
    <property type="entry name" value="Barstar"/>
</dbReference>
<gene>
    <name evidence="3" type="ORF">B0I29_13223</name>
</gene>
<dbReference type="RefSeq" id="WP_111655094.1">
    <property type="nucleotide sequence ID" value="NZ_JACHWI010000002.1"/>
</dbReference>
<dbReference type="AlphaFoldDB" id="A0A327YY41"/>
<dbReference type="SUPFAM" id="SSF52038">
    <property type="entry name" value="Barstar-related"/>
    <property type="match status" value="1"/>
</dbReference>
<evidence type="ECO:0000259" key="2">
    <source>
        <dbReference type="Pfam" id="PF01337"/>
    </source>
</evidence>
<dbReference type="Proteomes" id="UP000249341">
    <property type="component" value="Unassembled WGS sequence"/>
</dbReference>
<dbReference type="EMBL" id="QLMJ01000032">
    <property type="protein sequence ID" value="RAK25561.1"/>
    <property type="molecule type" value="Genomic_DNA"/>
</dbReference>
<evidence type="ECO:0000313" key="4">
    <source>
        <dbReference type="Proteomes" id="UP000249341"/>
    </source>
</evidence>
<accession>A0A327YY41</accession>
<evidence type="ECO:0000313" key="3">
    <source>
        <dbReference type="EMBL" id="RAK25561.1"/>
    </source>
</evidence>